<comment type="similarity">
    <text evidence="3 7">Belongs to the prokaryotic/mitochondrial release factor family.</text>
</comment>
<dbReference type="RefSeq" id="WP_044239928.1">
    <property type="nucleotide sequence ID" value="NZ_ASRX01000016.1"/>
</dbReference>
<dbReference type="InterPro" id="IPR004373">
    <property type="entry name" value="RF-1"/>
</dbReference>
<dbReference type="InterPro" id="IPR005139">
    <property type="entry name" value="PCRF"/>
</dbReference>
<dbReference type="Proteomes" id="UP000019678">
    <property type="component" value="Unassembled WGS sequence"/>
</dbReference>
<gene>
    <name evidence="7" type="primary">prfA</name>
    <name evidence="10" type="ORF">CAP_1887</name>
</gene>
<keyword evidence="5 7" id="KW-0963">Cytoplasm</keyword>
<evidence type="ECO:0000256" key="1">
    <source>
        <dbReference type="ARBA" id="ARBA00002986"/>
    </source>
</evidence>
<dbReference type="FunFam" id="3.30.70.1660:FF:000002">
    <property type="entry name" value="Peptide chain release factor 1"/>
    <property type="match status" value="1"/>
</dbReference>
<proteinExistence type="inferred from homology"/>
<keyword evidence="11" id="KW-1185">Reference proteome</keyword>
<evidence type="ECO:0000313" key="10">
    <source>
        <dbReference type="EMBL" id="EYF06357.1"/>
    </source>
</evidence>
<evidence type="ECO:0000256" key="4">
    <source>
        <dbReference type="ARBA" id="ARBA00022481"/>
    </source>
</evidence>
<dbReference type="HAMAP" id="MF_00093">
    <property type="entry name" value="Rel_fac_1"/>
    <property type="match status" value="1"/>
</dbReference>
<keyword evidence="6 7" id="KW-0648">Protein biosynthesis</keyword>
<dbReference type="PROSITE" id="PS00745">
    <property type="entry name" value="RF_PROK_I"/>
    <property type="match status" value="1"/>
</dbReference>
<dbReference type="GO" id="GO:0005829">
    <property type="term" value="C:cytosol"/>
    <property type="evidence" value="ECO:0007669"/>
    <property type="project" value="UniProtKB-ARBA"/>
</dbReference>
<sequence>MLPISKLEAVERRFKELEHLLCSTAVLTDPMQMTRLNRERTELEPVVAAFNRLRDLEKRIADDREALSDPDLAELAQAELPELETERVQLEGELQILLLPKDPNDARNTIVEIRSGEGGEEAALFAADLFRMLCRYADGKRWKIEVLNMSEASAGGYKEVVALVTGQDVYSHLRYEAGVHRVQRVPATEAQGRIHTSTATLAVLPEADDVEVQIDDKELEISIAASGGPGGQGVNTTNSAVQIKHLPTGIIVKCQDERSQLKNKAKAMKVLRSRLLELEQRRQEEALSAERRTMVGTGERSQKVRTYNFPQNRVTDHRIGLTLHKLDRIMEGDLEELIAALRSHRQAELLQRGNQGGVEARA</sequence>
<dbReference type="eggNOG" id="COG0216">
    <property type="taxonomic scope" value="Bacteria"/>
</dbReference>
<keyword evidence="4 7" id="KW-0488">Methylation</keyword>
<dbReference type="Gene3D" id="6.10.140.1950">
    <property type="match status" value="1"/>
</dbReference>
<dbReference type="NCBIfam" id="NF001859">
    <property type="entry name" value="PRK00591.1"/>
    <property type="match status" value="1"/>
</dbReference>
<dbReference type="PANTHER" id="PTHR43804:SF7">
    <property type="entry name" value="LD18447P"/>
    <property type="match status" value="1"/>
</dbReference>
<dbReference type="AlphaFoldDB" id="A0A017TBQ8"/>
<feature type="domain" description="Prokaryotic-type class I peptide chain release factors" evidence="9">
    <location>
        <begin position="225"/>
        <end position="241"/>
    </location>
</feature>
<dbReference type="SUPFAM" id="SSF75620">
    <property type="entry name" value="Release factor"/>
    <property type="match status" value="1"/>
</dbReference>
<dbReference type="FunFam" id="3.30.70.1660:FF:000004">
    <property type="entry name" value="Peptide chain release factor 1"/>
    <property type="match status" value="1"/>
</dbReference>
<dbReference type="EMBL" id="ASRX01000016">
    <property type="protein sequence ID" value="EYF06357.1"/>
    <property type="molecule type" value="Genomic_DNA"/>
</dbReference>
<reference evidence="10 11" key="1">
    <citation type="submission" date="2013-05" db="EMBL/GenBank/DDBJ databases">
        <title>Genome assembly of Chondromyces apiculatus DSM 436.</title>
        <authorList>
            <person name="Sharma G."/>
            <person name="Khatri I."/>
            <person name="Kaur C."/>
            <person name="Mayilraj S."/>
            <person name="Subramanian S."/>
        </authorList>
    </citation>
    <scope>NUCLEOTIDE SEQUENCE [LARGE SCALE GENOMIC DNA]</scope>
    <source>
        <strain evidence="10 11">DSM 436</strain>
    </source>
</reference>
<comment type="function">
    <text evidence="1 7">Peptide chain release factor 1 directs the termination of translation in response to the peptide chain termination codons UAG and UAA.</text>
</comment>
<evidence type="ECO:0000256" key="2">
    <source>
        <dbReference type="ARBA" id="ARBA00004496"/>
    </source>
</evidence>
<dbReference type="Gene3D" id="3.30.160.20">
    <property type="match status" value="1"/>
</dbReference>
<dbReference type="STRING" id="1192034.CAP_1887"/>
<protein>
    <recommendedName>
        <fullName evidence="7 8">Peptide chain release factor 1</fullName>
        <shortName evidence="7">RF-1</shortName>
    </recommendedName>
</protein>
<organism evidence="10 11">
    <name type="scientific">Chondromyces apiculatus DSM 436</name>
    <dbReference type="NCBI Taxonomy" id="1192034"/>
    <lineage>
        <taxon>Bacteria</taxon>
        <taxon>Pseudomonadati</taxon>
        <taxon>Myxococcota</taxon>
        <taxon>Polyangia</taxon>
        <taxon>Polyangiales</taxon>
        <taxon>Polyangiaceae</taxon>
        <taxon>Chondromyces</taxon>
    </lineage>
</organism>
<feature type="modified residue" description="N5-methylglutamine" evidence="7">
    <location>
        <position position="232"/>
    </location>
</feature>
<name>A0A017TBQ8_9BACT</name>
<evidence type="ECO:0000256" key="6">
    <source>
        <dbReference type="ARBA" id="ARBA00022917"/>
    </source>
</evidence>
<evidence type="ECO:0000256" key="7">
    <source>
        <dbReference type="HAMAP-Rule" id="MF_00093"/>
    </source>
</evidence>
<accession>A0A017TBQ8</accession>
<dbReference type="SMART" id="SM00937">
    <property type="entry name" value="PCRF"/>
    <property type="match status" value="1"/>
</dbReference>
<comment type="subcellular location">
    <subcellularLocation>
        <location evidence="2 7">Cytoplasm</location>
    </subcellularLocation>
</comment>
<evidence type="ECO:0000256" key="5">
    <source>
        <dbReference type="ARBA" id="ARBA00022490"/>
    </source>
</evidence>
<dbReference type="Gene3D" id="3.30.70.1660">
    <property type="match status" value="1"/>
</dbReference>
<dbReference type="PANTHER" id="PTHR43804">
    <property type="entry name" value="LD18447P"/>
    <property type="match status" value="1"/>
</dbReference>
<dbReference type="FunFam" id="3.30.160.20:FF:000004">
    <property type="entry name" value="Peptide chain release factor 1"/>
    <property type="match status" value="1"/>
</dbReference>
<evidence type="ECO:0000313" key="11">
    <source>
        <dbReference type="Proteomes" id="UP000019678"/>
    </source>
</evidence>
<dbReference type="OrthoDB" id="9806673at2"/>
<comment type="PTM">
    <text evidence="7">Methylated by PrmC. Methylation increases the termination efficiency of RF1.</text>
</comment>
<dbReference type="InterPro" id="IPR045853">
    <property type="entry name" value="Pep_chain_release_fac_I_sf"/>
</dbReference>
<dbReference type="Pfam" id="PF03462">
    <property type="entry name" value="PCRF"/>
    <property type="match status" value="1"/>
</dbReference>
<dbReference type="Pfam" id="PF00472">
    <property type="entry name" value="RF-1"/>
    <property type="match status" value="1"/>
</dbReference>
<comment type="caution">
    <text evidence="10">The sequence shown here is derived from an EMBL/GenBank/DDBJ whole genome shotgun (WGS) entry which is preliminary data.</text>
</comment>
<dbReference type="GO" id="GO:0016149">
    <property type="term" value="F:translation release factor activity, codon specific"/>
    <property type="evidence" value="ECO:0007669"/>
    <property type="project" value="UniProtKB-UniRule"/>
</dbReference>
<evidence type="ECO:0000256" key="8">
    <source>
        <dbReference type="NCBIfam" id="TIGR00019"/>
    </source>
</evidence>
<dbReference type="NCBIfam" id="TIGR00019">
    <property type="entry name" value="prfA"/>
    <property type="match status" value="1"/>
</dbReference>
<evidence type="ECO:0000256" key="3">
    <source>
        <dbReference type="ARBA" id="ARBA00010835"/>
    </source>
</evidence>
<dbReference type="InterPro" id="IPR000352">
    <property type="entry name" value="Pep_chain_release_fac_I"/>
</dbReference>
<dbReference type="InterPro" id="IPR050057">
    <property type="entry name" value="Prokaryotic/Mito_RF"/>
</dbReference>
<evidence type="ECO:0000259" key="9">
    <source>
        <dbReference type="PROSITE" id="PS00745"/>
    </source>
</evidence>